<feature type="region of interest" description="Disordered" evidence="1">
    <location>
        <begin position="155"/>
        <end position="203"/>
    </location>
</feature>
<feature type="compositionally biased region" description="Basic and acidic residues" evidence="1">
    <location>
        <begin position="116"/>
        <end position="134"/>
    </location>
</feature>
<organism evidence="2 3">
    <name type="scientific">Sporormia fimetaria CBS 119925</name>
    <dbReference type="NCBI Taxonomy" id="1340428"/>
    <lineage>
        <taxon>Eukaryota</taxon>
        <taxon>Fungi</taxon>
        <taxon>Dikarya</taxon>
        <taxon>Ascomycota</taxon>
        <taxon>Pezizomycotina</taxon>
        <taxon>Dothideomycetes</taxon>
        <taxon>Pleosporomycetidae</taxon>
        <taxon>Pleosporales</taxon>
        <taxon>Sporormiaceae</taxon>
        <taxon>Sporormia</taxon>
    </lineage>
</organism>
<evidence type="ECO:0000256" key="1">
    <source>
        <dbReference type="SAM" id="MobiDB-lite"/>
    </source>
</evidence>
<name>A0A6A6V8E4_9PLEO</name>
<evidence type="ECO:0000313" key="3">
    <source>
        <dbReference type="Proteomes" id="UP000799440"/>
    </source>
</evidence>
<feature type="region of interest" description="Disordered" evidence="1">
    <location>
        <begin position="1"/>
        <end position="137"/>
    </location>
</feature>
<accession>A0A6A6V8E4</accession>
<feature type="compositionally biased region" description="Polar residues" evidence="1">
    <location>
        <begin position="186"/>
        <end position="197"/>
    </location>
</feature>
<feature type="compositionally biased region" description="Basic and acidic residues" evidence="1">
    <location>
        <begin position="82"/>
        <end position="103"/>
    </location>
</feature>
<protein>
    <submittedName>
        <fullName evidence="2">Uncharacterized protein</fullName>
    </submittedName>
</protein>
<reference evidence="2" key="1">
    <citation type="journal article" date="2020" name="Stud. Mycol.">
        <title>101 Dothideomycetes genomes: a test case for predicting lifestyles and emergence of pathogens.</title>
        <authorList>
            <person name="Haridas S."/>
            <person name="Albert R."/>
            <person name="Binder M."/>
            <person name="Bloem J."/>
            <person name="Labutti K."/>
            <person name="Salamov A."/>
            <person name="Andreopoulos B."/>
            <person name="Baker S."/>
            <person name="Barry K."/>
            <person name="Bills G."/>
            <person name="Bluhm B."/>
            <person name="Cannon C."/>
            <person name="Castanera R."/>
            <person name="Culley D."/>
            <person name="Daum C."/>
            <person name="Ezra D."/>
            <person name="Gonzalez J."/>
            <person name="Henrissat B."/>
            <person name="Kuo A."/>
            <person name="Liang C."/>
            <person name="Lipzen A."/>
            <person name="Lutzoni F."/>
            <person name="Magnuson J."/>
            <person name="Mondo S."/>
            <person name="Nolan M."/>
            <person name="Ohm R."/>
            <person name="Pangilinan J."/>
            <person name="Park H.-J."/>
            <person name="Ramirez L."/>
            <person name="Alfaro M."/>
            <person name="Sun H."/>
            <person name="Tritt A."/>
            <person name="Yoshinaga Y."/>
            <person name="Zwiers L.-H."/>
            <person name="Turgeon B."/>
            <person name="Goodwin S."/>
            <person name="Spatafora J."/>
            <person name="Crous P."/>
            <person name="Grigoriev I."/>
        </authorList>
    </citation>
    <scope>NUCLEOTIDE SEQUENCE</scope>
    <source>
        <strain evidence="2">CBS 119925</strain>
    </source>
</reference>
<gene>
    <name evidence="2" type="ORF">M011DRAFT_494738</name>
</gene>
<dbReference type="OrthoDB" id="4186058at2759"/>
<proteinExistence type="predicted"/>
<feature type="compositionally biased region" description="Pro residues" evidence="1">
    <location>
        <begin position="1"/>
        <end position="11"/>
    </location>
</feature>
<sequence>MTPGVRPPLHFPPQTSQTSPIYRRMGASMLAQSPPLESISPIGQNPQFHFRRPPSASVASHTSSRSDRACDTSDAESGNEDDSGHESVHEEERPARKVDRPDFVLEPLDSDDSDLEHDSGIEVVRPDHYEDAKSEASGCRLDENGLLYKFQEMRCAAGSSDEEERQRLYRRKKKRWSRGIFKRSHSQSVEGDSSYSDNDPLDDVDVSARRLRRRVKGPGDRTSLHFVDQGFANTSNIVEVEEPDDSRAIPHFQGPPSIPSDDGFTLDELPFWLGEDPMDVEFESA</sequence>
<evidence type="ECO:0000313" key="2">
    <source>
        <dbReference type="EMBL" id="KAF2746922.1"/>
    </source>
</evidence>
<dbReference type="EMBL" id="MU006575">
    <property type="protein sequence ID" value="KAF2746922.1"/>
    <property type="molecule type" value="Genomic_DNA"/>
</dbReference>
<feature type="compositionally biased region" description="Basic residues" evidence="1">
    <location>
        <begin position="168"/>
        <end position="185"/>
    </location>
</feature>
<dbReference type="Proteomes" id="UP000799440">
    <property type="component" value="Unassembled WGS sequence"/>
</dbReference>
<dbReference type="AlphaFoldDB" id="A0A6A6V8E4"/>
<keyword evidence="3" id="KW-1185">Reference proteome</keyword>